<evidence type="ECO:0000256" key="1">
    <source>
        <dbReference type="SAM" id="MobiDB-lite"/>
    </source>
</evidence>
<proteinExistence type="predicted"/>
<organism evidence="2 3">
    <name type="scientific">Pseudomonas orientalis</name>
    <dbReference type="NCBI Taxonomy" id="76758"/>
    <lineage>
        <taxon>Bacteria</taxon>
        <taxon>Pseudomonadati</taxon>
        <taxon>Pseudomonadota</taxon>
        <taxon>Gammaproteobacteria</taxon>
        <taxon>Pseudomonadales</taxon>
        <taxon>Pseudomonadaceae</taxon>
        <taxon>Pseudomonas</taxon>
    </lineage>
</organism>
<evidence type="ECO:0000313" key="2">
    <source>
        <dbReference type="EMBL" id="AUZ47553.1"/>
    </source>
</evidence>
<feature type="region of interest" description="Disordered" evidence="1">
    <location>
        <begin position="55"/>
        <end position="106"/>
    </location>
</feature>
<dbReference type="Proteomes" id="UP000239888">
    <property type="component" value="Chromosome"/>
</dbReference>
<feature type="compositionally biased region" description="Polar residues" evidence="1">
    <location>
        <begin position="93"/>
        <end position="106"/>
    </location>
</feature>
<dbReference type="EMBL" id="CP018049">
    <property type="protein sequence ID" value="AUZ47553.1"/>
    <property type="molecule type" value="Genomic_DNA"/>
</dbReference>
<name>A0A2L0RZP2_9PSED</name>
<reference evidence="2 3" key="1">
    <citation type="journal article" date="2018" name="Front. Microbiol.">
        <title>Pseudomonas orientalis F9: A Potent Antagonist against Phytopathogens with Phytotoxic Effect in the Apple Flower.</title>
        <authorList>
            <person name="Zengerer V."/>
            <person name="Schmid M."/>
            <person name="Bieri M."/>
            <person name="Muller D.C."/>
            <person name="Remus-Emsermann M.N.P."/>
            <person name="Ahrens C.H."/>
            <person name="Pelludat C."/>
        </authorList>
    </citation>
    <scope>NUCLEOTIDE SEQUENCE [LARGE SCALE GENOMIC DNA]</scope>
    <source>
        <strain evidence="2 3">F9</strain>
    </source>
</reference>
<sequence>MPTPIAESPTFPTTWTLHTVPAYTEEQDPALEQRARSAQAYFNTLQMYAEDTHPDSVRQLESQRPASLPPSYWQATNSISPQPARDANDEQDTANTSTHQDATQFSPHLSGRALSQAVKHVHRLDRLLERAEQLGVLLMSHGQEQGTSIDLETVGNLWRKIGSLKNSWANGAFAGSSQLVTQLAGQCLTVPRALKENDLKAAIDNLWNIAQAEYRDVYLPDPLSASPILAQVYRLAEELKNADI</sequence>
<protein>
    <submittedName>
        <fullName evidence="2">Uncharacterized protein</fullName>
    </submittedName>
</protein>
<dbReference type="RefSeq" id="WP_104504304.1">
    <property type="nucleotide sequence ID" value="NZ_CP018049.1"/>
</dbReference>
<dbReference type="KEGG" id="poi:BOP93_18775"/>
<gene>
    <name evidence="2" type="ORF">BOP93_18775</name>
</gene>
<dbReference type="AlphaFoldDB" id="A0A2L0RZP2"/>
<evidence type="ECO:0000313" key="3">
    <source>
        <dbReference type="Proteomes" id="UP000239888"/>
    </source>
</evidence>
<accession>A0A2L0RZP2</accession>